<feature type="region of interest" description="Disordered" evidence="13">
    <location>
        <begin position="65"/>
        <end position="105"/>
    </location>
</feature>
<dbReference type="EC" id="2.3.2.31" evidence="5"/>
<dbReference type="Proteomes" id="UP000006038">
    <property type="component" value="Chromosome 9"/>
</dbReference>
<reference evidence="16" key="1">
    <citation type="journal article" date="2013" name="Nat. Commun.">
        <title>Whole-genome sequencing of Oryza brachyantha reveals mechanisms underlying Oryza genome evolution.</title>
        <authorList>
            <person name="Chen J."/>
            <person name="Huang Q."/>
            <person name="Gao D."/>
            <person name="Wang J."/>
            <person name="Lang Y."/>
            <person name="Liu T."/>
            <person name="Li B."/>
            <person name="Bai Z."/>
            <person name="Luis Goicoechea J."/>
            <person name="Liang C."/>
            <person name="Chen C."/>
            <person name="Zhang W."/>
            <person name="Sun S."/>
            <person name="Liao Y."/>
            <person name="Zhang X."/>
            <person name="Yang L."/>
            <person name="Song C."/>
            <person name="Wang M."/>
            <person name="Shi J."/>
            <person name="Liu G."/>
            <person name="Liu J."/>
            <person name="Zhou H."/>
            <person name="Zhou W."/>
            <person name="Yu Q."/>
            <person name="An N."/>
            <person name="Chen Y."/>
            <person name="Cai Q."/>
            <person name="Wang B."/>
            <person name="Liu B."/>
            <person name="Min J."/>
            <person name="Huang Y."/>
            <person name="Wu H."/>
            <person name="Li Z."/>
            <person name="Zhang Y."/>
            <person name="Yin Y."/>
            <person name="Song W."/>
            <person name="Jiang J."/>
            <person name="Jackson S.A."/>
            <person name="Wing R.A."/>
            <person name="Wang J."/>
            <person name="Chen M."/>
        </authorList>
    </citation>
    <scope>NUCLEOTIDE SEQUENCE [LARGE SCALE GENOMIC DNA]</scope>
    <source>
        <strain evidence="16">cv. IRGC 101232</strain>
    </source>
</reference>
<dbReference type="Gene3D" id="1.20.120.1750">
    <property type="match status" value="1"/>
</dbReference>
<feature type="domain" description="RING-type" evidence="15">
    <location>
        <begin position="111"/>
        <end position="317"/>
    </location>
</feature>
<keyword evidence="6" id="KW-0808">Transferase</keyword>
<feature type="domain" description="RING-type" evidence="14">
    <location>
        <begin position="115"/>
        <end position="160"/>
    </location>
</feature>
<evidence type="ECO:0000256" key="1">
    <source>
        <dbReference type="ARBA" id="ARBA00001798"/>
    </source>
</evidence>
<accession>J3MXH9</accession>
<dbReference type="PANTHER" id="PTHR11685">
    <property type="entry name" value="RBR FAMILY RING FINGER AND IBR DOMAIN-CONTAINING"/>
    <property type="match status" value="1"/>
</dbReference>
<name>J3MXH9_ORYBR</name>
<dbReference type="KEGG" id="obr:102715232"/>
<protein>
    <recommendedName>
        <fullName evidence="5">RBR-type E3 ubiquitin transferase</fullName>
        <ecNumber evidence="5">2.3.2.31</ecNumber>
    </recommendedName>
</protein>
<dbReference type="GO" id="GO:0061630">
    <property type="term" value="F:ubiquitin protein ligase activity"/>
    <property type="evidence" value="ECO:0007669"/>
    <property type="project" value="UniProtKB-EC"/>
</dbReference>
<dbReference type="SMART" id="SM00184">
    <property type="entry name" value="RING"/>
    <property type="match status" value="2"/>
</dbReference>
<dbReference type="InterPro" id="IPR017907">
    <property type="entry name" value="Znf_RING_CS"/>
</dbReference>
<evidence type="ECO:0000256" key="5">
    <source>
        <dbReference type="ARBA" id="ARBA00012251"/>
    </source>
</evidence>
<dbReference type="RefSeq" id="XP_006660630.2">
    <property type="nucleotide sequence ID" value="XM_006660567.3"/>
</dbReference>
<reference evidence="16" key="2">
    <citation type="submission" date="2013-04" db="UniProtKB">
        <authorList>
            <consortium name="EnsemblPlants"/>
        </authorList>
    </citation>
    <scope>IDENTIFICATION</scope>
</reference>
<evidence type="ECO:0000256" key="6">
    <source>
        <dbReference type="ARBA" id="ARBA00022679"/>
    </source>
</evidence>
<evidence type="ECO:0000256" key="8">
    <source>
        <dbReference type="ARBA" id="ARBA00022737"/>
    </source>
</evidence>
<comment type="function">
    <text evidence="3">Might act as an E3 ubiquitin-protein ligase, or as part of E3 complex, which accepts ubiquitin from specific E2 ubiquitin-conjugating enzymes and then transfers it to substrates.</text>
</comment>
<feature type="compositionally biased region" description="Low complexity" evidence="13">
    <location>
        <begin position="65"/>
        <end position="75"/>
    </location>
</feature>
<sequence>METSAAAADAAAGGAHLPICISSDDEEDDGGDLLCLGSYSSDEIQIQQALLLSLVGSSGGAAASATTAAEEPSTLPDRKGKRKVPSAEGPRPRRDAAEDDAPSESTSRRRRRFTCIICMEKVEASEEFLVGACAHAFCAGCIGGYVAAKVSENVAVIGCPDPGCEEGSVEVEACRGIVPPELLDRWGVSLCELALGEKKCYCPFKDCSALLINDDGGGRAAQMAEAACPHCHRVFCARCRAPWHEGIGCGDGENREEDLAFRALAGKEKWQRCPSCRMYVEKSEGYLFIRCRCGCCFCYSCASPMSKEGSHYCKKCYAIDDDNGYVGQALLFTNLMGHYDLKRRINKERWQMS</sequence>
<evidence type="ECO:0000256" key="4">
    <source>
        <dbReference type="ARBA" id="ARBA00005884"/>
    </source>
</evidence>
<proteinExistence type="inferred from homology"/>
<dbReference type="CDD" id="cd22582">
    <property type="entry name" value="BRcat_RBR_unk"/>
    <property type="match status" value="1"/>
</dbReference>
<evidence type="ECO:0000256" key="10">
    <source>
        <dbReference type="ARBA" id="ARBA00022786"/>
    </source>
</evidence>
<dbReference type="OrthoDB" id="10009520at2759"/>
<keyword evidence="17" id="KW-1185">Reference proteome</keyword>
<keyword evidence="7" id="KW-0479">Metal-binding</keyword>
<dbReference type="InterPro" id="IPR031127">
    <property type="entry name" value="E3_UB_ligase_RBR"/>
</dbReference>
<evidence type="ECO:0000259" key="14">
    <source>
        <dbReference type="PROSITE" id="PS50089"/>
    </source>
</evidence>
<evidence type="ECO:0000313" key="16">
    <source>
        <dbReference type="EnsemblPlants" id="OB09G17080.1"/>
    </source>
</evidence>
<evidence type="ECO:0000259" key="15">
    <source>
        <dbReference type="PROSITE" id="PS51873"/>
    </source>
</evidence>
<dbReference type="GO" id="GO:0008270">
    <property type="term" value="F:zinc ion binding"/>
    <property type="evidence" value="ECO:0007669"/>
    <property type="project" value="UniProtKB-KW"/>
</dbReference>
<keyword evidence="8" id="KW-0677">Repeat</keyword>
<dbReference type="Gene3D" id="3.30.40.10">
    <property type="entry name" value="Zinc/RING finger domain, C3HC4 (zinc finger)"/>
    <property type="match status" value="1"/>
</dbReference>
<evidence type="ECO:0000256" key="13">
    <source>
        <dbReference type="SAM" id="MobiDB-lite"/>
    </source>
</evidence>
<dbReference type="SUPFAM" id="SSF57850">
    <property type="entry name" value="RING/U-box"/>
    <property type="match status" value="3"/>
</dbReference>
<dbReference type="FunFam" id="3.30.40.10:FF:000230">
    <property type="entry name" value="RBR-type E3 ubiquitin transferase"/>
    <property type="match status" value="1"/>
</dbReference>
<dbReference type="PROSITE" id="PS00518">
    <property type="entry name" value="ZF_RING_1"/>
    <property type="match status" value="1"/>
</dbReference>
<evidence type="ECO:0000256" key="7">
    <source>
        <dbReference type="ARBA" id="ARBA00022723"/>
    </source>
</evidence>
<dbReference type="Gramene" id="OB09G17080.1">
    <property type="protein sequence ID" value="OB09G17080.1"/>
    <property type="gene ID" value="OB09G17080"/>
</dbReference>
<dbReference type="eggNOG" id="KOG1812">
    <property type="taxonomic scope" value="Eukaryota"/>
</dbReference>
<comment type="similarity">
    <text evidence="4">Belongs to the RBR family. Ariadne subfamily.</text>
</comment>
<dbReference type="GO" id="GO:0016567">
    <property type="term" value="P:protein ubiquitination"/>
    <property type="evidence" value="ECO:0007669"/>
    <property type="project" value="InterPro"/>
</dbReference>
<dbReference type="CDD" id="cd22584">
    <property type="entry name" value="Rcat_RBR_unk"/>
    <property type="match status" value="1"/>
</dbReference>
<dbReference type="InterPro" id="IPR001841">
    <property type="entry name" value="Znf_RING"/>
</dbReference>
<dbReference type="Pfam" id="PF01485">
    <property type="entry name" value="IBR"/>
    <property type="match status" value="1"/>
</dbReference>
<keyword evidence="11" id="KW-0862">Zinc</keyword>
<dbReference type="InterPro" id="IPR013083">
    <property type="entry name" value="Znf_RING/FYVE/PHD"/>
</dbReference>
<dbReference type="OMA" id="MSKEGSH"/>
<gene>
    <name evidence="16" type="primary">LOC102715232</name>
</gene>
<dbReference type="PROSITE" id="PS50089">
    <property type="entry name" value="ZF_RING_2"/>
    <property type="match status" value="1"/>
</dbReference>
<evidence type="ECO:0000256" key="12">
    <source>
        <dbReference type="PROSITE-ProRule" id="PRU00175"/>
    </source>
</evidence>
<dbReference type="HOGENOM" id="CLU_022048_3_1_1"/>
<comment type="cofactor">
    <cofactor evidence="2">
        <name>Zn(2+)</name>
        <dbReference type="ChEBI" id="CHEBI:29105"/>
    </cofactor>
</comment>
<organism evidence="16">
    <name type="scientific">Oryza brachyantha</name>
    <name type="common">malo sina</name>
    <dbReference type="NCBI Taxonomy" id="4533"/>
    <lineage>
        <taxon>Eukaryota</taxon>
        <taxon>Viridiplantae</taxon>
        <taxon>Streptophyta</taxon>
        <taxon>Embryophyta</taxon>
        <taxon>Tracheophyta</taxon>
        <taxon>Spermatophyta</taxon>
        <taxon>Magnoliopsida</taxon>
        <taxon>Liliopsida</taxon>
        <taxon>Poales</taxon>
        <taxon>Poaceae</taxon>
        <taxon>BOP clade</taxon>
        <taxon>Oryzoideae</taxon>
        <taxon>Oryzeae</taxon>
        <taxon>Oryzinae</taxon>
        <taxon>Oryza</taxon>
    </lineage>
</organism>
<evidence type="ECO:0000256" key="9">
    <source>
        <dbReference type="ARBA" id="ARBA00022771"/>
    </source>
</evidence>
<evidence type="ECO:0000256" key="2">
    <source>
        <dbReference type="ARBA" id="ARBA00001947"/>
    </source>
</evidence>
<dbReference type="EnsemblPlants" id="OB09G17080.1">
    <property type="protein sequence ID" value="OB09G17080.1"/>
    <property type="gene ID" value="OB09G17080"/>
</dbReference>
<dbReference type="SMART" id="SM00647">
    <property type="entry name" value="IBR"/>
    <property type="match status" value="1"/>
</dbReference>
<dbReference type="AlphaFoldDB" id="J3MXH9"/>
<comment type="catalytic activity">
    <reaction evidence="1">
        <text>[E2 ubiquitin-conjugating enzyme]-S-ubiquitinyl-L-cysteine + [acceptor protein]-L-lysine = [E2 ubiquitin-conjugating enzyme]-L-cysteine + [acceptor protein]-N(6)-ubiquitinyl-L-lysine.</text>
        <dbReference type="EC" id="2.3.2.31"/>
    </reaction>
</comment>
<keyword evidence="9 12" id="KW-0863">Zinc-finger</keyword>
<evidence type="ECO:0000256" key="3">
    <source>
        <dbReference type="ARBA" id="ARBA00003976"/>
    </source>
</evidence>
<evidence type="ECO:0000256" key="11">
    <source>
        <dbReference type="ARBA" id="ARBA00022833"/>
    </source>
</evidence>
<evidence type="ECO:0000313" key="17">
    <source>
        <dbReference type="Proteomes" id="UP000006038"/>
    </source>
</evidence>
<keyword evidence="10" id="KW-0833">Ubl conjugation pathway</keyword>
<dbReference type="InterPro" id="IPR002867">
    <property type="entry name" value="IBR_dom"/>
</dbReference>
<dbReference type="PROSITE" id="PS51873">
    <property type="entry name" value="TRIAD"/>
    <property type="match status" value="1"/>
</dbReference>
<dbReference type="GeneID" id="102715232"/>
<dbReference type="InterPro" id="IPR044066">
    <property type="entry name" value="TRIAD_supradom"/>
</dbReference>